<organism evidence="1 2">
    <name type="scientific">Mycoplasma anserisalpingitidis</name>
    <dbReference type="NCBI Taxonomy" id="519450"/>
    <lineage>
        <taxon>Bacteria</taxon>
        <taxon>Bacillati</taxon>
        <taxon>Mycoplasmatota</taxon>
        <taxon>Mollicutes</taxon>
        <taxon>Mycoplasmataceae</taxon>
        <taxon>Mycoplasma</taxon>
    </lineage>
</organism>
<dbReference type="InterPro" id="IPR029063">
    <property type="entry name" value="SAM-dependent_MTases_sf"/>
</dbReference>
<evidence type="ECO:0000313" key="2">
    <source>
        <dbReference type="Proteomes" id="UP000318927"/>
    </source>
</evidence>
<dbReference type="GO" id="GO:0008168">
    <property type="term" value="F:methyltransferase activity"/>
    <property type="evidence" value="ECO:0007669"/>
    <property type="project" value="UniProtKB-KW"/>
</dbReference>
<dbReference type="KEGG" id="mans:FRW55_01400"/>
<gene>
    <name evidence="1" type="ORF">FRW55_01400</name>
</gene>
<protein>
    <submittedName>
        <fullName evidence="1">C5 methylase (MAV1virus-like) protein</fullName>
    </submittedName>
</protein>
<dbReference type="Proteomes" id="UP000318927">
    <property type="component" value="Chromosome"/>
</dbReference>
<dbReference type="AlphaFoldDB" id="A0A5B8K1S9"/>
<evidence type="ECO:0000313" key="1">
    <source>
        <dbReference type="EMBL" id="QDY86815.1"/>
    </source>
</evidence>
<keyword evidence="1" id="KW-0489">Methyltransferase</keyword>
<name>A0A5B8K1S9_9MOLU</name>
<dbReference type="OrthoDB" id="2212884at2"/>
<reference evidence="1 2" key="1">
    <citation type="journal article" date="2019" name="Microbiol. Resour. Announc.">
        <title>Complete Genome Sequences of Three Mycoplasma anserisalpingitis (Mycoplasma sp. 1220) Strains.</title>
        <authorList>
            <person name="Grozner D."/>
            <person name="Forro B."/>
            <person name="Kovacs A.B."/>
            <person name="Marton S."/>
            <person name="Banyai K."/>
            <person name="Kreizinger Z."/>
            <person name="Sulyok K.M."/>
            <person name="Gyuranecz M."/>
        </authorList>
    </citation>
    <scope>NUCLEOTIDE SEQUENCE [LARGE SCALE GENOMIC DNA]</scope>
    <source>
        <strain evidence="1 2">ATCC:BAA-2147</strain>
    </source>
</reference>
<proteinExistence type="predicted"/>
<dbReference type="GO" id="GO:0032259">
    <property type="term" value="P:methylation"/>
    <property type="evidence" value="ECO:0007669"/>
    <property type="project" value="UniProtKB-KW"/>
</dbReference>
<keyword evidence="1" id="KW-0808">Transferase</keyword>
<dbReference type="RefSeq" id="WP_146368417.1">
    <property type="nucleotide sequence ID" value="NZ_CP042295.1"/>
</dbReference>
<keyword evidence="2" id="KW-1185">Reference proteome</keyword>
<accession>A0A5B8K1S9</accession>
<sequence length="356" mass="41210">MKNKLNDTQNNYNTYSELNIHSHNEQKVNLINNNVVPNLNKKQKIIVWDLFGGGQNSVFKALNDNEKYDYEIYTFDVTEPTRQNHIWIDLSQDNITEIFQKMIESGQIKKPDIIVSSTLCQSFSCVLNMKGGGTCFWKYNNDRTKLIFRPKDEFERLKSGFTKNLDADTQLYIAKLGKKCVDNSIELIKNFKPKYWYIENPKSSLIWKYITLNRKDFYNPENCFLNEASYGKYGFLTTKPTYFLSNVKIELLKGKIEPPYTIEEIDGVKYYVLKDDPNTKVPKSLDSRMIGISSINKMIKARNVKSGMGGLDFVMKQSKSKISQKDKKTPIQLSEAGPASHIPSKLIQDIFKEFEI</sequence>
<dbReference type="EMBL" id="CP042295">
    <property type="protein sequence ID" value="QDY86815.1"/>
    <property type="molecule type" value="Genomic_DNA"/>
</dbReference>
<dbReference type="Gene3D" id="3.40.50.150">
    <property type="entry name" value="Vaccinia Virus protein VP39"/>
    <property type="match status" value="1"/>
</dbReference>